<gene>
    <name evidence="9" type="ORF">D5R81_13705</name>
</gene>
<reference evidence="9 10" key="1">
    <citation type="submission" date="2018-09" db="EMBL/GenBank/DDBJ databases">
        <title>Phylogeny of the Shewanellaceae, and recommendation for two new genera, Pseudoshewanella and Parashewanella.</title>
        <authorList>
            <person name="Wang G."/>
        </authorList>
    </citation>
    <scope>NUCLEOTIDE SEQUENCE [LARGE SCALE GENOMIC DNA]</scope>
    <source>
        <strain evidence="9 10">KCTC 22492</strain>
    </source>
</reference>
<evidence type="ECO:0000313" key="9">
    <source>
        <dbReference type="EMBL" id="RJY10957.1"/>
    </source>
</evidence>
<dbReference type="OrthoDB" id="9760774at2"/>
<evidence type="ECO:0000256" key="6">
    <source>
        <dbReference type="ARBA" id="ARBA00022841"/>
    </source>
</evidence>
<keyword evidence="7" id="KW-1133">Transmembrane helix</keyword>
<keyword evidence="7" id="KW-0472">Membrane</keyword>
<protein>
    <recommendedName>
        <fullName evidence="8">AlgX/AlgJ SGNH hydrolase-like domain-containing protein</fullName>
    </recommendedName>
</protein>
<evidence type="ECO:0000256" key="2">
    <source>
        <dbReference type="ARBA" id="ARBA00005182"/>
    </source>
</evidence>
<keyword evidence="6" id="KW-0016">Alginate biosynthesis</keyword>
<evidence type="ECO:0000256" key="1">
    <source>
        <dbReference type="ARBA" id="ARBA00004418"/>
    </source>
</evidence>
<evidence type="ECO:0000259" key="8">
    <source>
        <dbReference type="Pfam" id="PF16822"/>
    </source>
</evidence>
<feature type="domain" description="AlgX/AlgJ SGNH hydrolase-like" evidence="8">
    <location>
        <begin position="78"/>
        <end position="337"/>
    </location>
</feature>
<feature type="transmembrane region" description="Helical" evidence="7">
    <location>
        <begin position="7"/>
        <end position="25"/>
    </location>
</feature>
<keyword evidence="7" id="KW-0812">Transmembrane</keyword>
<sequence length="352" mass="40653">MYRKINTYGFIGLMLTFTILSHLNWQTINIDPKLNWINGQQFYNIEQQYDQAFSAHQFALNFWTAVNFVVFNEGQSGVVIGKNGWLFTAEEFDNTPQHALEIQNRLNTITNTQAQLQQQGIQIIVVVLPSKARVYSEYLTKPLPKFAKSRYQYFTDWLSQHQVPNISLLPVLNQQNSQETFVKNDTHWSPVGAKLSARYIAAELKNRFNDLNWHSHRFITKTLEGKPYRGDLLNYLPLEPYFSFLGGQISALNQERTQSMDEIGLFDDIEYPVAIVGTSYSAKPEWNFVGALQQYSGLNILDMSQNGKGPFMPMAEFIKSEELKRHPLKLVIWEIPERYIVISPEKPKEGSI</sequence>
<dbReference type="GO" id="GO:0016740">
    <property type="term" value="F:transferase activity"/>
    <property type="evidence" value="ECO:0007669"/>
    <property type="project" value="UniProtKB-KW"/>
</dbReference>
<keyword evidence="10" id="KW-1185">Reference proteome</keyword>
<dbReference type="AlphaFoldDB" id="A0A3A6TSL9"/>
<comment type="subcellular location">
    <subcellularLocation>
        <location evidence="1">Periplasm</location>
    </subcellularLocation>
</comment>
<dbReference type="GO" id="GO:0042597">
    <property type="term" value="C:periplasmic space"/>
    <property type="evidence" value="ECO:0007669"/>
    <property type="project" value="UniProtKB-SubCell"/>
</dbReference>
<evidence type="ECO:0000256" key="7">
    <source>
        <dbReference type="SAM" id="Phobius"/>
    </source>
</evidence>
<proteinExistence type="predicted"/>
<dbReference type="Proteomes" id="UP000273022">
    <property type="component" value="Unassembled WGS sequence"/>
</dbReference>
<evidence type="ECO:0000256" key="4">
    <source>
        <dbReference type="ARBA" id="ARBA00022729"/>
    </source>
</evidence>
<organism evidence="9 10">
    <name type="scientific">Parashewanella spongiae</name>
    <dbReference type="NCBI Taxonomy" id="342950"/>
    <lineage>
        <taxon>Bacteria</taxon>
        <taxon>Pseudomonadati</taxon>
        <taxon>Pseudomonadota</taxon>
        <taxon>Gammaproteobacteria</taxon>
        <taxon>Alteromonadales</taxon>
        <taxon>Shewanellaceae</taxon>
        <taxon>Parashewanella</taxon>
    </lineage>
</organism>
<evidence type="ECO:0000313" key="10">
    <source>
        <dbReference type="Proteomes" id="UP000273022"/>
    </source>
</evidence>
<dbReference type="RefSeq" id="WP_121854205.1">
    <property type="nucleotide sequence ID" value="NZ_CP037952.1"/>
</dbReference>
<evidence type="ECO:0000256" key="3">
    <source>
        <dbReference type="ARBA" id="ARBA00022679"/>
    </source>
</evidence>
<keyword evidence="5" id="KW-0574">Periplasm</keyword>
<dbReference type="InterPro" id="IPR031811">
    <property type="entry name" value="ALGX/ALGJ_SGNH-like"/>
</dbReference>
<keyword evidence="3" id="KW-0808">Transferase</keyword>
<dbReference type="UniPathway" id="UPA00286"/>
<dbReference type="Pfam" id="PF16822">
    <property type="entry name" value="ALGX"/>
    <property type="match status" value="1"/>
</dbReference>
<keyword evidence="4" id="KW-0732">Signal</keyword>
<name>A0A3A6TSL9_9GAMM</name>
<comment type="pathway">
    <text evidence="2">Glycan biosynthesis; alginate biosynthesis.</text>
</comment>
<dbReference type="EMBL" id="QYYH01000091">
    <property type="protein sequence ID" value="RJY10957.1"/>
    <property type="molecule type" value="Genomic_DNA"/>
</dbReference>
<accession>A0A3A6TSL9</accession>
<dbReference type="GO" id="GO:0042121">
    <property type="term" value="P:alginic acid biosynthetic process"/>
    <property type="evidence" value="ECO:0007669"/>
    <property type="project" value="UniProtKB-UniPathway"/>
</dbReference>
<evidence type="ECO:0000256" key="5">
    <source>
        <dbReference type="ARBA" id="ARBA00022764"/>
    </source>
</evidence>
<dbReference type="SUPFAM" id="SSF52266">
    <property type="entry name" value="SGNH hydrolase"/>
    <property type="match status" value="1"/>
</dbReference>
<comment type="caution">
    <text evidence="9">The sequence shown here is derived from an EMBL/GenBank/DDBJ whole genome shotgun (WGS) entry which is preliminary data.</text>
</comment>